<evidence type="ECO:0000256" key="3">
    <source>
        <dbReference type="ARBA" id="ARBA00022768"/>
    </source>
</evidence>
<dbReference type="Gene3D" id="1.10.8.10">
    <property type="entry name" value="DNA helicase RuvA subunit, C-terminal domain"/>
    <property type="match status" value="1"/>
</dbReference>
<dbReference type="Pfam" id="PF00889">
    <property type="entry name" value="EF_TS"/>
    <property type="match status" value="1"/>
</dbReference>
<keyword evidence="4 5" id="KW-0648">Protein biosynthesis</keyword>
<evidence type="ECO:0000256" key="5">
    <source>
        <dbReference type="HAMAP-Rule" id="MF_00050"/>
    </source>
</evidence>
<evidence type="ECO:0000256" key="4">
    <source>
        <dbReference type="ARBA" id="ARBA00022917"/>
    </source>
</evidence>
<evidence type="ECO:0000313" key="7">
    <source>
        <dbReference type="EMBL" id="PIS14156.1"/>
    </source>
</evidence>
<evidence type="ECO:0000313" key="8">
    <source>
        <dbReference type="Proteomes" id="UP000230033"/>
    </source>
</evidence>
<dbReference type="NCBIfam" id="TIGR00116">
    <property type="entry name" value="tsf"/>
    <property type="match status" value="1"/>
</dbReference>
<dbReference type="InterPro" id="IPR014039">
    <property type="entry name" value="Transl_elong_EFTs/EF1B_dimer"/>
</dbReference>
<keyword evidence="5" id="KW-0963">Cytoplasm</keyword>
<comment type="function">
    <text evidence="5">Associates with the EF-Tu.GDP complex and induces the exchange of GDP to GTP. It remains bound to the aminoacyl-tRNA.EF-Tu.GTP complex up to the GTP hydrolysis stage on the ribosome.</text>
</comment>
<dbReference type="CDD" id="cd14275">
    <property type="entry name" value="UBA_EF-Ts"/>
    <property type="match status" value="1"/>
</dbReference>
<dbReference type="AlphaFoldDB" id="A0A2H0WNC8"/>
<dbReference type="FunFam" id="1.10.8.10:FF:000001">
    <property type="entry name" value="Elongation factor Ts"/>
    <property type="match status" value="1"/>
</dbReference>
<reference evidence="8" key="1">
    <citation type="submission" date="2017-09" db="EMBL/GenBank/DDBJ databases">
        <title>Depth-based differentiation of microbial function through sediment-hosted aquifers and enrichment of novel symbionts in the deep terrestrial subsurface.</title>
        <authorList>
            <person name="Probst A.J."/>
            <person name="Ladd B."/>
            <person name="Jarett J.K."/>
            <person name="Geller-Mcgrath D.E."/>
            <person name="Sieber C.M.K."/>
            <person name="Emerson J.B."/>
            <person name="Anantharaman K."/>
            <person name="Thomas B.C."/>
            <person name="Malmstrom R."/>
            <person name="Stieglmeier M."/>
            <person name="Klingl A."/>
            <person name="Woyke T."/>
            <person name="Ryan C.M."/>
            <person name="Banfield J.F."/>
        </authorList>
    </citation>
    <scope>NUCLEOTIDE SEQUENCE [LARGE SCALE GENOMIC DNA]</scope>
</reference>
<dbReference type="SUPFAM" id="SSF46934">
    <property type="entry name" value="UBA-like"/>
    <property type="match status" value="1"/>
</dbReference>
<dbReference type="InterPro" id="IPR001816">
    <property type="entry name" value="Transl_elong_EFTs/EF1B"/>
</dbReference>
<keyword evidence="3 5" id="KW-0251">Elongation factor</keyword>
<sequence>MTKITLADVVALRKKTKAGVMDCRKALEQSGGDMAKAQAWIREKGIQKAAKRVDREVAQGMIEAYSHADGKIVAVVELRCETDFVARNADFRNLAHEIALQVTSMNPKTVEELLEQSWIRDESRKIGDLVKETVGKFGENIVVAKIARFELGKK</sequence>
<proteinExistence type="inferred from homology"/>
<evidence type="ECO:0000256" key="1">
    <source>
        <dbReference type="ARBA" id="ARBA00005532"/>
    </source>
</evidence>
<feature type="domain" description="Translation elongation factor EFTs/EF1B dimerisation" evidence="6">
    <location>
        <begin position="74"/>
        <end position="151"/>
    </location>
</feature>
<dbReference type="Proteomes" id="UP000230033">
    <property type="component" value="Unassembled WGS sequence"/>
</dbReference>
<gene>
    <name evidence="5 7" type="primary">tsf</name>
    <name evidence="7" type="ORF">COT65_00365</name>
</gene>
<dbReference type="PANTHER" id="PTHR11741:SF0">
    <property type="entry name" value="ELONGATION FACTOR TS, MITOCHONDRIAL"/>
    <property type="match status" value="1"/>
</dbReference>
<feature type="region of interest" description="Involved in Mg(2+) ion dislocation from EF-Tu" evidence="5">
    <location>
        <begin position="82"/>
        <end position="85"/>
    </location>
</feature>
<dbReference type="EMBL" id="PEZJ01000005">
    <property type="protein sequence ID" value="PIS14156.1"/>
    <property type="molecule type" value="Genomic_DNA"/>
</dbReference>
<protein>
    <recommendedName>
        <fullName evidence="2 5">Elongation factor Ts</fullName>
        <shortName evidence="5">EF-Ts</shortName>
    </recommendedName>
</protein>
<evidence type="ECO:0000256" key="2">
    <source>
        <dbReference type="ARBA" id="ARBA00016956"/>
    </source>
</evidence>
<dbReference type="InterPro" id="IPR009060">
    <property type="entry name" value="UBA-like_sf"/>
</dbReference>
<dbReference type="HAMAP" id="MF_00050">
    <property type="entry name" value="EF_Ts"/>
    <property type="match status" value="1"/>
</dbReference>
<dbReference type="SUPFAM" id="SSF54713">
    <property type="entry name" value="Elongation factor Ts (EF-Ts), dimerisation domain"/>
    <property type="match status" value="1"/>
</dbReference>
<organism evidence="7 8">
    <name type="scientific">Candidatus Shapirobacteria bacterium CG09_land_8_20_14_0_10_47_13</name>
    <dbReference type="NCBI Taxonomy" id="1974481"/>
    <lineage>
        <taxon>Bacteria</taxon>
        <taxon>Candidatus Shapironibacteriota</taxon>
    </lineage>
</organism>
<comment type="similarity">
    <text evidence="1 5">Belongs to the EF-Ts family.</text>
</comment>
<dbReference type="InterPro" id="IPR036402">
    <property type="entry name" value="EF-Ts_dimer_sf"/>
</dbReference>
<accession>A0A2H0WNC8</accession>
<comment type="subcellular location">
    <subcellularLocation>
        <location evidence="5">Cytoplasm</location>
    </subcellularLocation>
</comment>
<dbReference type="GO" id="GO:0003746">
    <property type="term" value="F:translation elongation factor activity"/>
    <property type="evidence" value="ECO:0007669"/>
    <property type="project" value="UniProtKB-UniRule"/>
</dbReference>
<dbReference type="Gene3D" id="3.30.479.20">
    <property type="entry name" value="Elongation factor Ts, dimerisation domain"/>
    <property type="match status" value="1"/>
</dbReference>
<dbReference type="GO" id="GO:0005737">
    <property type="term" value="C:cytoplasm"/>
    <property type="evidence" value="ECO:0007669"/>
    <property type="project" value="UniProtKB-SubCell"/>
</dbReference>
<evidence type="ECO:0000259" key="6">
    <source>
        <dbReference type="Pfam" id="PF00889"/>
    </source>
</evidence>
<comment type="caution">
    <text evidence="7">The sequence shown here is derived from an EMBL/GenBank/DDBJ whole genome shotgun (WGS) entry which is preliminary data.</text>
</comment>
<dbReference type="PANTHER" id="PTHR11741">
    <property type="entry name" value="ELONGATION FACTOR TS"/>
    <property type="match status" value="1"/>
</dbReference>
<name>A0A2H0WNC8_9BACT</name>